<comment type="similarity">
    <text evidence="6">Belongs to the binding-protein-dependent transport system permease family.</text>
</comment>
<organism evidence="8 9">
    <name type="scientific">Rossellomorea vietnamensis</name>
    <dbReference type="NCBI Taxonomy" id="218284"/>
    <lineage>
        <taxon>Bacteria</taxon>
        <taxon>Bacillati</taxon>
        <taxon>Bacillota</taxon>
        <taxon>Bacilli</taxon>
        <taxon>Bacillales</taxon>
        <taxon>Bacillaceae</taxon>
        <taxon>Rossellomorea</taxon>
    </lineage>
</organism>
<dbReference type="PANTHER" id="PTHR43839">
    <property type="entry name" value="OPPC IN A BINDING PROTEIN-DEPENDENT TRANSPORT SYSTEM"/>
    <property type="match status" value="1"/>
</dbReference>
<evidence type="ECO:0000256" key="1">
    <source>
        <dbReference type="ARBA" id="ARBA00004141"/>
    </source>
</evidence>
<dbReference type="SUPFAM" id="SSF161098">
    <property type="entry name" value="MetI-like"/>
    <property type="match status" value="2"/>
</dbReference>
<feature type="transmembrane region" description="Helical" evidence="6">
    <location>
        <begin position="470"/>
        <end position="489"/>
    </location>
</feature>
<dbReference type="AlphaFoldDB" id="A0A5D4MAI4"/>
<gene>
    <name evidence="8" type="ORF">FZC84_16655</name>
</gene>
<dbReference type="InterPro" id="IPR035906">
    <property type="entry name" value="MetI-like_sf"/>
</dbReference>
<dbReference type="Pfam" id="PF00528">
    <property type="entry name" value="BPD_transp_1"/>
    <property type="match status" value="2"/>
</dbReference>
<proteinExistence type="inferred from homology"/>
<dbReference type="Proteomes" id="UP000325182">
    <property type="component" value="Unassembled WGS sequence"/>
</dbReference>
<dbReference type="InterPro" id="IPR000515">
    <property type="entry name" value="MetI-like"/>
</dbReference>
<dbReference type="GO" id="GO:0005886">
    <property type="term" value="C:plasma membrane"/>
    <property type="evidence" value="ECO:0007669"/>
    <property type="project" value="UniProtKB-SubCell"/>
</dbReference>
<keyword evidence="4 6" id="KW-1133">Transmembrane helix</keyword>
<evidence type="ECO:0000256" key="6">
    <source>
        <dbReference type="RuleBase" id="RU363032"/>
    </source>
</evidence>
<feature type="domain" description="ABC transmembrane type-1" evidence="7">
    <location>
        <begin position="79"/>
        <end position="277"/>
    </location>
</feature>
<feature type="transmembrane region" description="Helical" evidence="6">
    <location>
        <begin position="161"/>
        <end position="180"/>
    </location>
</feature>
<sequence length="660" mass="76278">MSNKLYFLVRIPFYYFLGILGIIFVSIAPHAFKERGIYNGIGYLEEFFKFAFSLSKRETWFYMYKGYEVDVIDMLIEPYFYSLQVLFGALGAGLGLALILTYFTVMLPKWLMSPIKKSLGFLETVPDLMVAFLLQLFIVFFYKSFGVELMLFTALGEEKVYLAPIITLSIIPMLSFYRILLLVTEEELLKTHVEFARSKGLGKTKILRSYVLKNISPSVFHHGKIILWGMLSSLFIIETVFNMRGITYYIVEDFRPITVAATLILIYTPFFFLYQLIYTWLRADDVEDHSKYKKDRTHIGEWKIWGYLALLWKLFRQHMRNPKFAAGFLTLFGIITYSILYTIFAKVPVEQVIWLRDEAGKLLSVPPHKPSELMILGSDYFGYSILDQLIVGAKYTLIFALVVAVLRVVIGFYLSVYYHFYLNEYRKNWLTRVVDSIHFLPLSIIAYLLLRPVLWQDPFSDIEYSMLERLLFEAFILTILVIPLTTVLIGNEMRELSKNEFILNAKLMGGSNRHILWTHLFPHMAPRLFILFGQQFIQVLFILVHLGLFHLFLGGTIVTRGDMPDPPKTSTFEWSGLISSTKNALMTGNYSIVLAPLAAFMISIIAMQLIVQGVKEIQQKKVGVNVFIRKRTKEETVEPNITPPVQPSDFVITPSKVVDH</sequence>
<accession>A0A5D4MAI4</accession>
<reference evidence="8 9" key="1">
    <citation type="submission" date="2019-08" db="EMBL/GenBank/DDBJ databases">
        <title>Bacillus genomes from the desert of Cuatro Cienegas, Coahuila.</title>
        <authorList>
            <person name="Olmedo-Alvarez G."/>
        </authorList>
    </citation>
    <scope>NUCLEOTIDE SEQUENCE [LARGE SCALE GENOMIC DNA]</scope>
    <source>
        <strain evidence="8 9">CH128b_4D</strain>
    </source>
</reference>
<feature type="transmembrane region" description="Helical" evidence="6">
    <location>
        <begin position="79"/>
        <end position="107"/>
    </location>
</feature>
<dbReference type="PROSITE" id="PS50928">
    <property type="entry name" value="ABC_TM1"/>
    <property type="match status" value="2"/>
</dbReference>
<feature type="transmembrane region" description="Helical" evidence="6">
    <location>
        <begin position="528"/>
        <end position="553"/>
    </location>
</feature>
<evidence type="ECO:0000259" key="7">
    <source>
        <dbReference type="PROSITE" id="PS50928"/>
    </source>
</evidence>
<keyword evidence="5 6" id="KW-0472">Membrane</keyword>
<feature type="transmembrane region" description="Helical" evidence="6">
    <location>
        <begin position="590"/>
        <end position="611"/>
    </location>
</feature>
<dbReference type="GO" id="GO:0055085">
    <property type="term" value="P:transmembrane transport"/>
    <property type="evidence" value="ECO:0007669"/>
    <property type="project" value="InterPro"/>
</dbReference>
<feature type="domain" description="ABC transmembrane type-1" evidence="7">
    <location>
        <begin position="393"/>
        <end position="611"/>
    </location>
</feature>
<dbReference type="PANTHER" id="PTHR43839:SF3">
    <property type="entry name" value="OLIGOPEPTIDE ABC TRANSPORTER, PERMEASE PROTEIN"/>
    <property type="match status" value="1"/>
</dbReference>
<comment type="subcellular location">
    <subcellularLocation>
        <location evidence="6">Cell membrane</location>
        <topology evidence="6">Multi-pass membrane protein</topology>
    </subcellularLocation>
    <subcellularLocation>
        <location evidence="1">Membrane</location>
        <topology evidence="1">Multi-pass membrane protein</topology>
    </subcellularLocation>
</comment>
<evidence type="ECO:0000313" key="9">
    <source>
        <dbReference type="Proteomes" id="UP000325182"/>
    </source>
</evidence>
<dbReference type="RefSeq" id="WP_148954589.1">
    <property type="nucleotide sequence ID" value="NZ_VTEG01000014.1"/>
</dbReference>
<evidence type="ECO:0000256" key="5">
    <source>
        <dbReference type="ARBA" id="ARBA00023136"/>
    </source>
</evidence>
<comment type="caution">
    <text evidence="8">The sequence shown here is derived from an EMBL/GenBank/DDBJ whole genome shotgun (WGS) entry which is preliminary data.</text>
</comment>
<feature type="transmembrane region" description="Helical" evidence="6">
    <location>
        <begin position="225"/>
        <end position="251"/>
    </location>
</feature>
<dbReference type="Gene3D" id="1.10.3720.10">
    <property type="entry name" value="MetI-like"/>
    <property type="match status" value="2"/>
</dbReference>
<keyword evidence="2 6" id="KW-0813">Transport</keyword>
<evidence type="ECO:0000313" key="8">
    <source>
        <dbReference type="EMBL" id="TYR98015.1"/>
    </source>
</evidence>
<feature type="transmembrane region" description="Helical" evidence="6">
    <location>
        <begin position="257"/>
        <end position="281"/>
    </location>
</feature>
<evidence type="ECO:0000256" key="2">
    <source>
        <dbReference type="ARBA" id="ARBA00022448"/>
    </source>
</evidence>
<name>A0A5D4MAI4_9BACI</name>
<feature type="transmembrane region" description="Helical" evidence="6">
    <location>
        <begin position="12"/>
        <end position="32"/>
    </location>
</feature>
<evidence type="ECO:0000256" key="3">
    <source>
        <dbReference type="ARBA" id="ARBA00022692"/>
    </source>
</evidence>
<feature type="transmembrane region" description="Helical" evidence="6">
    <location>
        <begin position="324"/>
        <end position="344"/>
    </location>
</feature>
<keyword evidence="3 6" id="KW-0812">Transmembrane</keyword>
<evidence type="ECO:0000256" key="4">
    <source>
        <dbReference type="ARBA" id="ARBA00022989"/>
    </source>
</evidence>
<protein>
    <submittedName>
        <fullName evidence="8">ABC transporter permease subunit</fullName>
    </submittedName>
</protein>
<feature type="transmembrane region" description="Helical" evidence="6">
    <location>
        <begin position="395"/>
        <end position="417"/>
    </location>
</feature>
<feature type="transmembrane region" description="Helical" evidence="6">
    <location>
        <begin position="119"/>
        <end position="141"/>
    </location>
</feature>
<feature type="transmembrane region" description="Helical" evidence="6">
    <location>
        <begin position="429"/>
        <end position="450"/>
    </location>
</feature>
<dbReference type="EMBL" id="VTEG01000014">
    <property type="protein sequence ID" value="TYR98015.1"/>
    <property type="molecule type" value="Genomic_DNA"/>
</dbReference>